<proteinExistence type="predicted"/>
<gene>
    <name evidence="2" type="ORF">R83534S58_LOCUS1824</name>
</gene>
<evidence type="ECO:0000256" key="1">
    <source>
        <dbReference type="SAM" id="MobiDB-lite"/>
    </source>
</evidence>
<accession>A0ABM9HST7</accession>
<evidence type="ECO:0008006" key="4">
    <source>
        <dbReference type="Google" id="ProtNLM"/>
    </source>
</evidence>
<dbReference type="RefSeq" id="WP_282024424.1">
    <property type="nucleotide sequence ID" value="NZ_CAMXCH010000004.1"/>
</dbReference>
<keyword evidence="3" id="KW-1185">Reference proteome</keyword>
<organism evidence="2 3">
    <name type="scientific">Commensalibacter papalotli</name>
    <name type="common">ex Botero et al. 2024</name>
    <dbReference type="NCBI Taxonomy" id="2972766"/>
    <lineage>
        <taxon>Bacteria</taxon>
        <taxon>Pseudomonadati</taxon>
        <taxon>Pseudomonadota</taxon>
        <taxon>Alphaproteobacteria</taxon>
        <taxon>Acetobacterales</taxon>
        <taxon>Acetobacteraceae</taxon>
    </lineage>
</organism>
<evidence type="ECO:0000313" key="2">
    <source>
        <dbReference type="EMBL" id="CAI3952929.1"/>
    </source>
</evidence>
<feature type="region of interest" description="Disordered" evidence="1">
    <location>
        <begin position="295"/>
        <end position="323"/>
    </location>
</feature>
<comment type="caution">
    <text evidence="2">The sequence shown here is derived from an EMBL/GenBank/DDBJ whole genome shotgun (WGS) entry which is preliminary data.</text>
</comment>
<protein>
    <recommendedName>
        <fullName evidence="4">Lipoprotein</fullName>
    </recommendedName>
</protein>
<dbReference type="Proteomes" id="UP001154272">
    <property type="component" value="Unassembled WGS sequence"/>
</dbReference>
<name>A0ABM9HST7_9PROT</name>
<sequence>MHIQRTSLFKVGLSLLVLIPLIGCVQVPHPFEKQSGVGGKLTAPPPTRLIVPVPTEALLTDKDSATLAQDLVKVMTDQTLPPVVGPAQKGEWLLLMKANSKDGMVTPQFSIIAPDGKVAATRQMMPVSAQDWSSGNEAILAQVAEQTAPMVTDVLKGLEARVMAADPHSLKNRPAQVYFEGVTGAPGDGNKTISRQFVASFVDKSNAIQLKKEKADYIVNCIVKLTSGAAGTRGNPVQHVEIVWRIVDAKGKEAGKAFQINDVPAHSLDVYWGDVGAAVGQEAAGAVQRIINNHSERNVKPLPTNGEKTQGPLLAPPDLQKTM</sequence>
<reference evidence="2" key="1">
    <citation type="submission" date="2022-10" db="EMBL/GenBank/DDBJ databases">
        <authorList>
            <person name="Botero Cardona J."/>
        </authorList>
    </citation>
    <scope>NUCLEOTIDE SEQUENCE</scope>
    <source>
        <strain evidence="2">R-83534</strain>
    </source>
</reference>
<dbReference type="EMBL" id="CAMXCH010000004">
    <property type="protein sequence ID" value="CAI3952929.1"/>
    <property type="molecule type" value="Genomic_DNA"/>
</dbReference>
<evidence type="ECO:0000313" key="3">
    <source>
        <dbReference type="Proteomes" id="UP001154272"/>
    </source>
</evidence>